<dbReference type="InterPro" id="IPR016024">
    <property type="entry name" value="ARM-type_fold"/>
</dbReference>
<reference evidence="4" key="1">
    <citation type="submission" date="2016-06" db="UniProtKB">
        <authorList>
            <consortium name="WormBaseParasite"/>
        </authorList>
    </citation>
    <scope>IDENTIFICATION</scope>
</reference>
<dbReference type="Pfam" id="PF08569">
    <property type="entry name" value="Mo25"/>
    <property type="match status" value="1"/>
</dbReference>
<dbReference type="Proteomes" id="UP000279833">
    <property type="component" value="Unassembled WGS sequence"/>
</dbReference>
<comment type="similarity">
    <text evidence="1">Belongs to the Mo25 family.</text>
</comment>
<gene>
    <name evidence="2" type="ORF">SCUD_LOCUS19155</name>
</gene>
<protein>
    <submittedName>
        <fullName evidence="4">Type I restriction endonuclease subunit R</fullName>
    </submittedName>
</protein>
<reference evidence="2 3" key="2">
    <citation type="submission" date="2018-11" db="EMBL/GenBank/DDBJ databases">
        <authorList>
            <consortium name="Pathogen Informatics"/>
        </authorList>
    </citation>
    <scope>NUCLEOTIDE SEQUENCE [LARGE SCALE GENOMIC DNA]</scope>
    <source>
        <strain evidence="2">Dakar</strain>
        <strain evidence="3">Dakar, Senegal</strain>
    </source>
</reference>
<dbReference type="EMBL" id="UZAK01042035">
    <property type="protein sequence ID" value="VDP68192.1"/>
    <property type="molecule type" value="Genomic_DNA"/>
</dbReference>
<dbReference type="PANTHER" id="PTHR10182:SF3">
    <property type="entry name" value="PROTEIN MO25"/>
    <property type="match status" value="1"/>
</dbReference>
<evidence type="ECO:0000313" key="2">
    <source>
        <dbReference type="EMBL" id="VDP68192.1"/>
    </source>
</evidence>
<evidence type="ECO:0000256" key="1">
    <source>
        <dbReference type="ARBA" id="ARBA00011012"/>
    </source>
</evidence>
<evidence type="ECO:0000313" key="4">
    <source>
        <dbReference type="WBParaSite" id="SCUD_0001915801-mRNA-1"/>
    </source>
</evidence>
<proteinExistence type="inferred from homology"/>
<dbReference type="Gene3D" id="1.25.10.10">
    <property type="entry name" value="Leucine-rich Repeat Variant"/>
    <property type="match status" value="1"/>
</dbReference>
<organism evidence="4">
    <name type="scientific">Schistosoma curassoni</name>
    <dbReference type="NCBI Taxonomy" id="6186"/>
    <lineage>
        <taxon>Eukaryota</taxon>
        <taxon>Metazoa</taxon>
        <taxon>Spiralia</taxon>
        <taxon>Lophotrochozoa</taxon>
        <taxon>Platyhelminthes</taxon>
        <taxon>Trematoda</taxon>
        <taxon>Digenea</taxon>
        <taxon>Strigeidida</taxon>
        <taxon>Schistosomatoidea</taxon>
        <taxon>Schistosomatidae</taxon>
        <taxon>Schistosoma</taxon>
    </lineage>
</organism>
<accession>A0A183KVR2</accession>
<sequence>MILFRNQEKLLSFLTDFQTERTDDGQFNDEKQYLIKQIRELKPVPISSNPNPT</sequence>
<dbReference type="SUPFAM" id="SSF48371">
    <property type="entry name" value="ARM repeat"/>
    <property type="match status" value="1"/>
</dbReference>
<dbReference type="WBParaSite" id="SCUD_0001915801-mRNA-1">
    <property type="protein sequence ID" value="SCUD_0001915801-mRNA-1"/>
    <property type="gene ID" value="SCUD_0001915801"/>
</dbReference>
<name>A0A183KVR2_9TREM</name>
<dbReference type="InterPro" id="IPR013878">
    <property type="entry name" value="Mo25"/>
</dbReference>
<dbReference type="GO" id="GO:0035556">
    <property type="term" value="P:intracellular signal transduction"/>
    <property type="evidence" value="ECO:0007669"/>
    <property type="project" value="TreeGrafter"/>
</dbReference>
<dbReference type="InterPro" id="IPR011989">
    <property type="entry name" value="ARM-like"/>
</dbReference>
<dbReference type="STRING" id="6186.A0A183KVR2"/>
<evidence type="ECO:0000313" key="3">
    <source>
        <dbReference type="Proteomes" id="UP000279833"/>
    </source>
</evidence>
<dbReference type="PANTHER" id="PTHR10182">
    <property type="entry name" value="CALCIUM-BINDING PROTEIN 39-RELATED"/>
    <property type="match status" value="1"/>
</dbReference>
<dbReference type="AlphaFoldDB" id="A0A183KVR2"/>
<keyword evidence="3" id="KW-1185">Reference proteome</keyword>
<dbReference type="GO" id="GO:0043539">
    <property type="term" value="F:protein serine/threonine kinase activator activity"/>
    <property type="evidence" value="ECO:0007669"/>
    <property type="project" value="TreeGrafter"/>
</dbReference>